<evidence type="ECO:0000313" key="2">
    <source>
        <dbReference type="EMBL" id="QWB22959.1"/>
    </source>
</evidence>
<organism evidence="2 3">
    <name type="scientific">Streptomyces koelreuteriae</name>
    <dbReference type="NCBI Taxonomy" id="2838015"/>
    <lineage>
        <taxon>Bacteria</taxon>
        <taxon>Bacillati</taxon>
        <taxon>Actinomycetota</taxon>
        <taxon>Actinomycetes</taxon>
        <taxon>Kitasatosporales</taxon>
        <taxon>Streptomycetaceae</taxon>
        <taxon>Streptomyces</taxon>
    </lineage>
</organism>
<evidence type="ECO:0000256" key="1">
    <source>
        <dbReference type="SAM" id="MobiDB-lite"/>
    </source>
</evidence>
<protein>
    <submittedName>
        <fullName evidence="2">Uncharacterized protein</fullName>
    </submittedName>
</protein>
<dbReference type="RefSeq" id="WP_215118415.1">
    <property type="nucleotide sequence ID" value="NZ_CP075896.1"/>
</dbReference>
<gene>
    <name evidence="2" type="ORF">KJK29_10355</name>
</gene>
<evidence type="ECO:0000313" key="3">
    <source>
        <dbReference type="Proteomes" id="UP000679629"/>
    </source>
</evidence>
<dbReference type="SUPFAM" id="SSF53383">
    <property type="entry name" value="PLP-dependent transferases"/>
    <property type="match status" value="1"/>
</dbReference>
<sequence length="355" mass="37193">MTPMPLVDHDDLSETARGEGDVRVVGIPAETVAPRTGRGFTPVELYDLPDALIPREPRLGGACVPVPADRLASLARSGPVVLGLQPGFAHTDGFLASLLKELRALLHLPDGHSCVLVPAPPHAVARLIAEEKWARAHDAVPRPVDGGERPTGSPGSGGWAAADLSRTTWPLDDSLLGALDVACFCPSWLFGVVPGSTVLTLSPRAAAAARAEEGGGPFSVRALLDADAPGAPRPSASDLMMLAHGVRTLAESHPECLESEIEARMELLRAHTAGRSWLAGPPRRPGRDLAAVLPTALAPAAVRDVTEFLATWALAYGLADPALPGALRIGLYRTVTDDDLVRLLGLLDLLLGEAR</sequence>
<accession>A0ABX8FPK3</accession>
<dbReference type="Proteomes" id="UP000679629">
    <property type="component" value="Chromosome"/>
</dbReference>
<reference evidence="3" key="1">
    <citation type="submission" date="2021-05" db="EMBL/GenBank/DDBJ databases">
        <title>Direct Submission.</title>
        <authorList>
            <person name="Li K."/>
            <person name="Gao J."/>
        </authorList>
    </citation>
    <scope>NUCLEOTIDE SEQUENCE [LARGE SCALE GENOMIC DNA]</scope>
    <source>
        <strain evidence="3">MG62</strain>
    </source>
</reference>
<feature type="region of interest" description="Disordered" evidence="1">
    <location>
        <begin position="140"/>
        <end position="161"/>
    </location>
</feature>
<keyword evidence="3" id="KW-1185">Reference proteome</keyword>
<name>A0ABX8FPK3_9ACTN</name>
<dbReference type="EMBL" id="CP075896">
    <property type="protein sequence ID" value="QWB22959.1"/>
    <property type="molecule type" value="Genomic_DNA"/>
</dbReference>
<proteinExistence type="predicted"/>
<dbReference type="InterPro" id="IPR015424">
    <property type="entry name" value="PyrdxlP-dep_Trfase"/>
</dbReference>